<evidence type="ECO:0000256" key="1">
    <source>
        <dbReference type="ARBA" id="ARBA00004651"/>
    </source>
</evidence>
<feature type="transmembrane region" description="Helical" evidence="6">
    <location>
        <begin position="16"/>
        <end position="34"/>
    </location>
</feature>
<dbReference type="Gene3D" id="1.20.1250.20">
    <property type="entry name" value="MFS general substrate transporter like domains"/>
    <property type="match status" value="1"/>
</dbReference>
<sequence length="419" mass="43593">MSVEAKKAQINQTGRAWVVATIAIIASILISANSNKLPATMSLVIPALGIDTGTAGNIMSLNGYVGFVLAFVAASIIMKFGTKKSTLMVLACAVVGAVISAFATDYIVLVIGRLIEGVGYACIGTVIPVLFSEWFPPSKRGVPMGIFSVWVPLGSMFIMGTSGFFFNEADPSSYHAVFWFVAALLAIITVVWAVAVRNPQVSYLEQESGPNAEKPKVSEGFKSLSCWVAMVAFAAFALGTACVMNFETLYMVQTMGMDQASANGMLNVANIAVVVGGIGIGFVMNAVKSNKGRLGILVVCSAVLGASFAMAYTVSDAMLVPWLIVFGLSNGVVPAIFFTMVAEIAPRPALASVSSTLMSCGQCVGGILFGIVGAVVTAAGWAACTGLLAGVGLVLFLGSLALFLVLRARDKKRDDAAVQ</sequence>
<organism evidence="8 9">
    <name type="scientific">Gordonibacter massiliensis</name>
    <name type="common">ex Traore et al. 2017</name>
    <dbReference type="NCBI Taxonomy" id="1841863"/>
    <lineage>
        <taxon>Bacteria</taxon>
        <taxon>Bacillati</taxon>
        <taxon>Actinomycetota</taxon>
        <taxon>Coriobacteriia</taxon>
        <taxon>Eggerthellales</taxon>
        <taxon>Eggerthellaceae</taxon>
        <taxon>Gordonibacter</taxon>
    </lineage>
</organism>
<feature type="domain" description="Major facilitator superfamily (MFS) profile" evidence="7">
    <location>
        <begin position="19"/>
        <end position="410"/>
    </location>
</feature>
<gene>
    <name evidence="8" type="ORF">H7313_01830</name>
</gene>
<dbReference type="RefSeq" id="WP_185904079.1">
    <property type="nucleotide sequence ID" value="NZ_JACMSE010000001.1"/>
</dbReference>
<dbReference type="InterPro" id="IPR036259">
    <property type="entry name" value="MFS_trans_sf"/>
</dbReference>
<dbReference type="PANTHER" id="PTHR43124">
    <property type="entry name" value="PURINE EFFLUX PUMP PBUE"/>
    <property type="match status" value="1"/>
</dbReference>
<evidence type="ECO:0000313" key="8">
    <source>
        <dbReference type="EMBL" id="MBC2888092.1"/>
    </source>
</evidence>
<evidence type="ECO:0000256" key="4">
    <source>
        <dbReference type="ARBA" id="ARBA00022989"/>
    </source>
</evidence>
<dbReference type="InterPro" id="IPR050189">
    <property type="entry name" value="MFS_Efflux_Transporters"/>
</dbReference>
<keyword evidence="9" id="KW-1185">Reference proteome</keyword>
<dbReference type="InterPro" id="IPR011701">
    <property type="entry name" value="MFS"/>
</dbReference>
<name>A0A842J7X4_9ACTN</name>
<dbReference type="PANTHER" id="PTHR43124:SF3">
    <property type="entry name" value="CHLORAMPHENICOL EFFLUX PUMP RV0191"/>
    <property type="match status" value="1"/>
</dbReference>
<feature type="transmembrane region" description="Helical" evidence="6">
    <location>
        <begin position="387"/>
        <end position="406"/>
    </location>
</feature>
<evidence type="ECO:0000259" key="7">
    <source>
        <dbReference type="PROSITE" id="PS50850"/>
    </source>
</evidence>
<dbReference type="GO" id="GO:0022857">
    <property type="term" value="F:transmembrane transporter activity"/>
    <property type="evidence" value="ECO:0007669"/>
    <property type="project" value="InterPro"/>
</dbReference>
<dbReference type="Proteomes" id="UP000587396">
    <property type="component" value="Unassembled WGS sequence"/>
</dbReference>
<feature type="transmembrane region" description="Helical" evidence="6">
    <location>
        <begin position="178"/>
        <end position="196"/>
    </location>
</feature>
<keyword evidence="2" id="KW-1003">Cell membrane</keyword>
<protein>
    <submittedName>
        <fullName evidence="8">MFS transporter</fullName>
    </submittedName>
</protein>
<keyword evidence="4 6" id="KW-1133">Transmembrane helix</keyword>
<comment type="subcellular location">
    <subcellularLocation>
        <location evidence="1">Cell membrane</location>
        <topology evidence="1">Multi-pass membrane protein</topology>
    </subcellularLocation>
</comment>
<feature type="transmembrane region" description="Helical" evidence="6">
    <location>
        <begin position="294"/>
        <end position="314"/>
    </location>
</feature>
<evidence type="ECO:0000313" key="9">
    <source>
        <dbReference type="Proteomes" id="UP000587396"/>
    </source>
</evidence>
<feature type="transmembrane region" description="Helical" evidence="6">
    <location>
        <begin position="320"/>
        <end position="342"/>
    </location>
</feature>
<feature type="transmembrane region" description="Helical" evidence="6">
    <location>
        <begin position="224"/>
        <end position="246"/>
    </location>
</feature>
<dbReference type="InterPro" id="IPR020846">
    <property type="entry name" value="MFS_dom"/>
</dbReference>
<evidence type="ECO:0000256" key="2">
    <source>
        <dbReference type="ARBA" id="ARBA00022475"/>
    </source>
</evidence>
<feature type="transmembrane region" description="Helical" evidence="6">
    <location>
        <begin position="266"/>
        <end position="287"/>
    </location>
</feature>
<evidence type="ECO:0000256" key="3">
    <source>
        <dbReference type="ARBA" id="ARBA00022692"/>
    </source>
</evidence>
<feature type="transmembrane region" description="Helical" evidence="6">
    <location>
        <begin position="89"/>
        <end position="111"/>
    </location>
</feature>
<proteinExistence type="predicted"/>
<dbReference type="PROSITE" id="PS50850">
    <property type="entry name" value="MFS"/>
    <property type="match status" value="1"/>
</dbReference>
<keyword evidence="5 6" id="KW-0472">Membrane</keyword>
<feature type="transmembrane region" description="Helical" evidence="6">
    <location>
        <begin position="363"/>
        <end position="381"/>
    </location>
</feature>
<dbReference type="Pfam" id="PF07690">
    <property type="entry name" value="MFS_1"/>
    <property type="match status" value="1"/>
</dbReference>
<evidence type="ECO:0000256" key="6">
    <source>
        <dbReference type="SAM" id="Phobius"/>
    </source>
</evidence>
<dbReference type="EMBL" id="JACMSE010000001">
    <property type="protein sequence ID" value="MBC2888092.1"/>
    <property type="molecule type" value="Genomic_DNA"/>
</dbReference>
<evidence type="ECO:0000256" key="5">
    <source>
        <dbReference type="ARBA" id="ARBA00023136"/>
    </source>
</evidence>
<keyword evidence="3 6" id="KW-0812">Transmembrane</keyword>
<dbReference type="SUPFAM" id="SSF103473">
    <property type="entry name" value="MFS general substrate transporter"/>
    <property type="match status" value="1"/>
</dbReference>
<reference evidence="8 9" key="1">
    <citation type="submission" date="2020-08" db="EMBL/GenBank/DDBJ databases">
        <authorList>
            <person name="Liu C."/>
            <person name="Sun Q."/>
        </authorList>
    </citation>
    <scope>NUCLEOTIDE SEQUENCE [LARGE SCALE GENOMIC DNA]</scope>
    <source>
        <strain evidence="8 9">N22</strain>
    </source>
</reference>
<dbReference type="CDD" id="cd06174">
    <property type="entry name" value="MFS"/>
    <property type="match status" value="1"/>
</dbReference>
<dbReference type="GO" id="GO:0005886">
    <property type="term" value="C:plasma membrane"/>
    <property type="evidence" value="ECO:0007669"/>
    <property type="project" value="UniProtKB-SubCell"/>
</dbReference>
<feature type="transmembrane region" description="Helical" evidence="6">
    <location>
        <begin position="54"/>
        <end position="77"/>
    </location>
</feature>
<accession>A0A842J7X4</accession>
<dbReference type="AlphaFoldDB" id="A0A842J7X4"/>
<feature type="transmembrane region" description="Helical" evidence="6">
    <location>
        <begin position="117"/>
        <end position="135"/>
    </location>
</feature>
<feature type="transmembrane region" description="Helical" evidence="6">
    <location>
        <begin position="147"/>
        <end position="166"/>
    </location>
</feature>
<comment type="caution">
    <text evidence="8">The sequence shown here is derived from an EMBL/GenBank/DDBJ whole genome shotgun (WGS) entry which is preliminary data.</text>
</comment>